<protein>
    <submittedName>
        <fullName evidence="4">DUF1707 domain-containing protein</fullName>
    </submittedName>
</protein>
<dbReference type="EMBL" id="JAGSOH010000127">
    <property type="protein sequence ID" value="MBR7830341.1"/>
    <property type="molecule type" value="Genomic_DNA"/>
</dbReference>
<reference evidence="4" key="1">
    <citation type="submission" date="2021-04" db="EMBL/GenBank/DDBJ databases">
        <title>Genome based classification of Actinospica acidithermotolerans sp. nov., an actinobacterium isolated from an Indonesian hot spring.</title>
        <authorList>
            <person name="Kusuma A.B."/>
            <person name="Putra K.E."/>
            <person name="Nafisah S."/>
            <person name="Loh J."/>
            <person name="Nouioui I."/>
            <person name="Goodfellow M."/>
        </authorList>
    </citation>
    <scope>NUCLEOTIDE SEQUENCE</scope>
    <source>
        <strain evidence="4">MGRD01-02</strain>
    </source>
</reference>
<evidence type="ECO:0000313" key="5">
    <source>
        <dbReference type="Proteomes" id="UP000676325"/>
    </source>
</evidence>
<comment type="caution">
    <text evidence="4">The sequence shown here is derived from an EMBL/GenBank/DDBJ whole genome shotgun (WGS) entry which is preliminary data.</text>
</comment>
<feature type="transmembrane region" description="Helical" evidence="2">
    <location>
        <begin position="89"/>
        <end position="119"/>
    </location>
</feature>
<dbReference type="Proteomes" id="UP000676325">
    <property type="component" value="Unassembled WGS sequence"/>
</dbReference>
<keyword evidence="5" id="KW-1185">Reference proteome</keyword>
<organism evidence="4 5">
    <name type="scientific">Actinospica acidithermotolerans</name>
    <dbReference type="NCBI Taxonomy" id="2828514"/>
    <lineage>
        <taxon>Bacteria</taxon>
        <taxon>Bacillati</taxon>
        <taxon>Actinomycetota</taxon>
        <taxon>Actinomycetes</taxon>
        <taxon>Catenulisporales</taxon>
        <taxon>Actinospicaceae</taxon>
        <taxon>Actinospica</taxon>
    </lineage>
</organism>
<dbReference type="Pfam" id="PF08044">
    <property type="entry name" value="DUF1707"/>
    <property type="match status" value="1"/>
</dbReference>
<keyword evidence="2" id="KW-0812">Transmembrane</keyword>
<sequence>MERFSAEPDRAPVRASDAERDEAVQSLAAHYADGRLDQPEFDRRVDAALAAVTRGQLRRLFTDLPGREPAPPAAARGPHRRRPPLPVPLILLALLLALGVTAVLHGLPPFPLFALFFILSRRRHRWNR</sequence>
<dbReference type="PANTHER" id="PTHR40763:SF4">
    <property type="entry name" value="DUF1707 DOMAIN-CONTAINING PROTEIN"/>
    <property type="match status" value="1"/>
</dbReference>
<evidence type="ECO:0000256" key="2">
    <source>
        <dbReference type="SAM" id="Phobius"/>
    </source>
</evidence>
<feature type="region of interest" description="Disordered" evidence="1">
    <location>
        <begin position="61"/>
        <end position="82"/>
    </location>
</feature>
<feature type="domain" description="DUF1707" evidence="3">
    <location>
        <begin position="13"/>
        <end position="65"/>
    </location>
</feature>
<dbReference type="RefSeq" id="WP_212521468.1">
    <property type="nucleotide sequence ID" value="NZ_JAGSOH010000127.1"/>
</dbReference>
<evidence type="ECO:0000256" key="1">
    <source>
        <dbReference type="SAM" id="MobiDB-lite"/>
    </source>
</evidence>
<dbReference type="PANTHER" id="PTHR40763">
    <property type="entry name" value="MEMBRANE PROTEIN-RELATED"/>
    <property type="match status" value="1"/>
</dbReference>
<evidence type="ECO:0000313" key="4">
    <source>
        <dbReference type="EMBL" id="MBR7830341.1"/>
    </source>
</evidence>
<accession>A0A941EF69</accession>
<keyword evidence="2" id="KW-1133">Transmembrane helix</keyword>
<feature type="region of interest" description="Disordered" evidence="1">
    <location>
        <begin position="1"/>
        <end position="21"/>
    </location>
</feature>
<dbReference type="AlphaFoldDB" id="A0A941EF69"/>
<name>A0A941EF69_9ACTN</name>
<proteinExistence type="predicted"/>
<keyword evidence="2" id="KW-0472">Membrane</keyword>
<evidence type="ECO:0000259" key="3">
    <source>
        <dbReference type="Pfam" id="PF08044"/>
    </source>
</evidence>
<dbReference type="InterPro" id="IPR012551">
    <property type="entry name" value="DUF1707_SHOCT-like"/>
</dbReference>
<gene>
    <name evidence="4" type="ORF">KDK95_28825</name>
</gene>